<name>A0A0S4IMV9_BODSA</name>
<sequence length="339" mass="36747">MRVLIIAALCTIVVMHLSMSGVVAASSSSSPAPVNTPSPERHPFRCFRPFSALDKFAPSSMHRRDNCEFQFVQVQDARVQVECEKGTGDTTNENEGGVGGCYATLALDLSVTGQKLIEHELPQDSHEDVVSGRVRAHYHPYYTLELHALNHSKITYKGFDGLGYDLCCDFLNESSAHCEWEDTKNTVAGGDESSSSSLPPSEQEDAATQQQRIPRRQRLHHCAVTNPLTPSGRIVSGSIRKPLHKIVAGDWEVRWTLRRGGETVGRLTVPFHITDEILSGGGTPQQQGDTSAGAAATAAASLADSPTTVGTAVVTVKEQQREHEQGDKVTHAPAKVEEL</sequence>
<evidence type="ECO:0000256" key="1">
    <source>
        <dbReference type="SAM" id="MobiDB-lite"/>
    </source>
</evidence>
<feature type="signal peptide" evidence="2">
    <location>
        <begin position="1"/>
        <end position="25"/>
    </location>
</feature>
<evidence type="ECO:0000313" key="4">
    <source>
        <dbReference type="Proteomes" id="UP000051952"/>
    </source>
</evidence>
<organism evidence="3 4">
    <name type="scientific">Bodo saltans</name>
    <name type="common">Flagellated protozoan</name>
    <dbReference type="NCBI Taxonomy" id="75058"/>
    <lineage>
        <taxon>Eukaryota</taxon>
        <taxon>Discoba</taxon>
        <taxon>Euglenozoa</taxon>
        <taxon>Kinetoplastea</taxon>
        <taxon>Metakinetoplastina</taxon>
        <taxon>Eubodonida</taxon>
        <taxon>Bodonidae</taxon>
        <taxon>Bodo</taxon>
    </lineage>
</organism>
<dbReference type="Proteomes" id="UP000051952">
    <property type="component" value="Unassembled WGS sequence"/>
</dbReference>
<dbReference type="OMA" id="TEDEDVW"/>
<keyword evidence="2" id="KW-0732">Signal</keyword>
<accession>A0A0S4IMV9</accession>
<feature type="compositionally biased region" description="Low complexity" evidence="1">
    <location>
        <begin position="288"/>
        <end position="304"/>
    </location>
</feature>
<gene>
    <name evidence="3" type="ORF">BSAL_49490</name>
</gene>
<keyword evidence="4" id="KW-1185">Reference proteome</keyword>
<dbReference type="AlphaFoldDB" id="A0A0S4IMV9"/>
<evidence type="ECO:0000256" key="2">
    <source>
        <dbReference type="SAM" id="SignalP"/>
    </source>
</evidence>
<protein>
    <recommendedName>
        <fullName evidence="5">Membrane-associated protein</fullName>
    </recommendedName>
</protein>
<feature type="region of interest" description="Disordered" evidence="1">
    <location>
        <begin position="279"/>
        <end position="339"/>
    </location>
</feature>
<dbReference type="EMBL" id="CYKH01000019">
    <property type="protein sequence ID" value="CUE60264.1"/>
    <property type="molecule type" value="Genomic_DNA"/>
</dbReference>
<reference evidence="4" key="1">
    <citation type="submission" date="2015-09" db="EMBL/GenBank/DDBJ databases">
        <authorList>
            <consortium name="Pathogen Informatics"/>
        </authorList>
    </citation>
    <scope>NUCLEOTIDE SEQUENCE [LARGE SCALE GENOMIC DNA]</scope>
    <source>
        <strain evidence="4">Lake Konstanz</strain>
    </source>
</reference>
<feature type="chain" id="PRO_5006621345" description="Membrane-associated protein" evidence="2">
    <location>
        <begin position="26"/>
        <end position="339"/>
    </location>
</feature>
<feature type="region of interest" description="Disordered" evidence="1">
    <location>
        <begin position="186"/>
        <end position="217"/>
    </location>
</feature>
<evidence type="ECO:0000313" key="3">
    <source>
        <dbReference type="EMBL" id="CUE60264.1"/>
    </source>
</evidence>
<dbReference type="VEuPathDB" id="TriTrypDB:BSAL_49490"/>
<evidence type="ECO:0008006" key="5">
    <source>
        <dbReference type="Google" id="ProtNLM"/>
    </source>
</evidence>
<proteinExistence type="predicted"/>
<feature type="compositionally biased region" description="Basic and acidic residues" evidence="1">
    <location>
        <begin position="318"/>
        <end position="339"/>
    </location>
</feature>